<accession>A0A915JMS6</accession>
<reference evidence="2" key="1">
    <citation type="submission" date="2022-11" db="UniProtKB">
        <authorList>
            <consortium name="WormBaseParasite"/>
        </authorList>
    </citation>
    <scope>IDENTIFICATION</scope>
</reference>
<dbReference type="WBParaSite" id="nRc.2.0.1.t27413-RA">
    <property type="protein sequence ID" value="nRc.2.0.1.t27413-RA"/>
    <property type="gene ID" value="nRc.2.0.1.g27413"/>
</dbReference>
<dbReference type="AlphaFoldDB" id="A0A915JMS6"/>
<sequence>MQLTKCSPVGGYHQSFSAESHYTFRPKVNFQAERSKAVDDKFRFLELEKEKTRKCFLDATVITRGQSWEMKKLSIFREELRLPHFMDNLHYCDPEYAEKFGLKVDGSTSDGKLAEKEKDFLTSLFSLDIFSAKILICEPLMLTL</sequence>
<dbReference type="Proteomes" id="UP000887565">
    <property type="component" value="Unplaced"/>
</dbReference>
<protein>
    <submittedName>
        <fullName evidence="2">Uncharacterized protein</fullName>
    </submittedName>
</protein>
<organism evidence="1 2">
    <name type="scientific">Romanomermis culicivorax</name>
    <name type="common">Nematode worm</name>
    <dbReference type="NCBI Taxonomy" id="13658"/>
    <lineage>
        <taxon>Eukaryota</taxon>
        <taxon>Metazoa</taxon>
        <taxon>Ecdysozoa</taxon>
        <taxon>Nematoda</taxon>
        <taxon>Enoplea</taxon>
        <taxon>Dorylaimia</taxon>
        <taxon>Mermithida</taxon>
        <taxon>Mermithoidea</taxon>
        <taxon>Mermithidae</taxon>
        <taxon>Romanomermis</taxon>
    </lineage>
</organism>
<keyword evidence="1" id="KW-1185">Reference proteome</keyword>
<evidence type="ECO:0000313" key="2">
    <source>
        <dbReference type="WBParaSite" id="nRc.2.0.1.t27413-RA"/>
    </source>
</evidence>
<name>A0A915JMS6_ROMCU</name>
<proteinExistence type="predicted"/>
<evidence type="ECO:0000313" key="1">
    <source>
        <dbReference type="Proteomes" id="UP000887565"/>
    </source>
</evidence>